<comment type="subcellular location">
    <subcellularLocation>
        <location evidence="1">Secreted</location>
    </subcellularLocation>
</comment>
<evidence type="ECO:0000256" key="4">
    <source>
        <dbReference type="ARBA" id="ARBA00022525"/>
    </source>
</evidence>
<protein>
    <recommendedName>
        <fullName evidence="3">Inositol phosphate phosphatase SopB</fullName>
    </recommendedName>
    <alternativeName>
        <fullName evidence="7">Effector protein SopB</fullName>
    </alternativeName>
</protein>
<organism evidence="8 9">
    <name type="scientific">Salmonella enterica I</name>
    <dbReference type="NCBI Taxonomy" id="59201"/>
    <lineage>
        <taxon>Bacteria</taxon>
        <taxon>Pseudomonadati</taxon>
        <taxon>Pseudomonadota</taxon>
        <taxon>Gammaproteobacteria</taxon>
        <taxon>Enterobacterales</taxon>
        <taxon>Enterobacteriaceae</taxon>
        <taxon>Salmonella</taxon>
    </lineage>
</organism>
<dbReference type="InterPro" id="IPR008108">
    <property type="entry name" value="IpgD/SopB"/>
</dbReference>
<evidence type="ECO:0000256" key="2">
    <source>
        <dbReference type="ARBA" id="ARBA00009007"/>
    </source>
</evidence>
<reference evidence="8 9" key="1">
    <citation type="submission" date="2018-12" db="EMBL/GenBank/DDBJ databases">
        <authorList>
            <consortium name="Pathogen Informatics"/>
        </authorList>
    </citation>
    <scope>NUCLEOTIDE SEQUENCE [LARGE SCALE GENOMIC DNA]</scope>
    <source>
        <strain evidence="8 9">NCTC129</strain>
    </source>
</reference>
<gene>
    <name evidence="8" type="primary">sopB_2</name>
    <name evidence="8" type="ORF">NCTC129_00811</name>
</gene>
<keyword evidence="6" id="KW-0843">Virulence</keyword>
<evidence type="ECO:0000256" key="5">
    <source>
        <dbReference type="ARBA" id="ARBA00022801"/>
    </source>
</evidence>
<accession>A0A447MUH9</accession>
<name>A0A447MUH9_SALET</name>
<dbReference type="Proteomes" id="UP000282086">
    <property type="component" value="Chromosome"/>
</dbReference>
<dbReference type="GO" id="GO:0016791">
    <property type="term" value="F:phosphatase activity"/>
    <property type="evidence" value="ECO:0007669"/>
    <property type="project" value="InterPro"/>
</dbReference>
<proteinExistence type="inferred from homology"/>
<evidence type="ECO:0000313" key="9">
    <source>
        <dbReference type="Proteomes" id="UP000282086"/>
    </source>
</evidence>
<sequence length="95" mass="10351">MVEDQMRAWQSLTQPGKMIHLKIRNKDGDLQTVKIKPDVAAFNVGVNELALKLGFGLKASDSYNAEALHQLLGNDLRPEARPGGWVGEWAGAIPG</sequence>
<dbReference type="AlphaFoldDB" id="A0A447MUH9"/>
<evidence type="ECO:0000256" key="6">
    <source>
        <dbReference type="ARBA" id="ARBA00023026"/>
    </source>
</evidence>
<comment type="similarity">
    <text evidence="2">Belongs to the phosphatase IpgD/SopB family.</text>
</comment>
<evidence type="ECO:0000256" key="1">
    <source>
        <dbReference type="ARBA" id="ARBA00004613"/>
    </source>
</evidence>
<evidence type="ECO:0000256" key="3">
    <source>
        <dbReference type="ARBA" id="ARBA00015315"/>
    </source>
</evidence>
<evidence type="ECO:0000256" key="7">
    <source>
        <dbReference type="ARBA" id="ARBA00032566"/>
    </source>
</evidence>
<evidence type="ECO:0000313" key="8">
    <source>
        <dbReference type="EMBL" id="VDZ94717.1"/>
    </source>
</evidence>
<dbReference type="GO" id="GO:0005576">
    <property type="term" value="C:extracellular region"/>
    <property type="evidence" value="ECO:0007669"/>
    <property type="project" value="UniProtKB-SubCell"/>
</dbReference>
<dbReference type="Pfam" id="PF05925">
    <property type="entry name" value="IpgD"/>
    <property type="match status" value="1"/>
</dbReference>
<keyword evidence="4" id="KW-0964">Secreted</keyword>
<keyword evidence="5 8" id="KW-0378">Hydrolase</keyword>
<dbReference type="EMBL" id="LR134140">
    <property type="protein sequence ID" value="VDZ94717.1"/>
    <property type="molecule type" value="Genomic_DNA"/>
</dbReference>